<dbReference type="Pfam" id="PF14629">
    <property type="entry name" value="ORC4_C"/>
    <property type="match status" value="1"/>
</dbReference>
<keyword evidence="5 7" id="KW-0238">DNA-binding</keyword>
<dbReference type="PANTHER" id="PTHR12087:SF0">
    <property type="entry name" value="ORIGIN RECOGNITION COMPLEX SUBUNIT 4"/>
    <property type="match status" value="1"/>
</dbReference>
<evidence type="ECO:0000259" key="8">
    <source>
        <dbReference type="Pfam" id="PF14629"/>
    </source>
</evidence>
<proteinExistence type="inferred from homology"/>
<evidence type="ECO:0000313" key="9">
    <source>
        <dbReference type="EMBL" id="KAA0199193.1"/>
    </source>
</evidence>
<evidence type="ECO:0000313" key="10">
    <source>
        <dbReference type="Proteomes" id="UP000728185"/>
    </source>
</evidence>
<evidence type="ECO:0000256" key="4">
    <source>
        <dbReference type="ARBA" id="ARBA00022705"/>
    </source>
</evidence>
<dbReference type="Gene3D" id="3.40.50.300">
    <property type="entry name" value="P-loop containing nucleotide triphosphate hydrolases"/>
    <property type="match status" value="1"/>
</dbReference>
<keyword evidence="4 7" id="KW-0235">DNA replication</keyword>
<comment type="similarity">
    <text evidence="2 7">Belongs to the ORC4 family.</text>
</comment>
<dbReference type="PANTHER" id="PTHR12087">
    <property type="entry name" value="ORIGIN RECOGNITION COMPLEX SUBUNIT 4"/>
    <property type="match status" value="1"/>
</dbReference>
<dbReference type="OrthoDB" id="343623at2759"/>
<organism evidence="9 10">
    <name type="scientific">Fasciolopsis buskii</name>
    <dbReference type="NCBI Taxonomy" id="27845"/>
    <lineage>
        <taxon>Eukaryota</taxon>
        <taxon>Metazoa</taxon>
        <taxon>Spiralia</taxon>
        <taxon>Lophotrochozoa</taxon>
        <taxon>Platyhelminthes</taxon>
        <taxon>Trematoda</taxon>
        <taxon>Digenea</taxon>
        <taxon>Plagiorchiida</taxon>
        <taxon>Echinostomata</taxon>
        <taxon>Echinostomatoidea</taxon>
        <taxon>Fasciolidae</taxon>
        <taxon>Fasciolopsis</taxon>
    </lineage>
</organism>
<dbReference type="GO" id="GO:0006270">
    <property type="term" value="P:DNA replication initiation"/>
    <property type="evidence" value="ECO:0007669"/>
    <property type="project" value="TreeGrafter"/>
</dbReference>
<dbReference type="InterPro" id="IPR032705">
    <property type="entry name" value="ORC4_C"/>
</dbReference>
<evidence type="ECO:0000256" key="5">
    <source>
        <dbReference type="ARBA" id="ARBA00023125"/>
    </source>
</evidence>
<feature type="domain" description="Origin recognition complex subunit 4 C-terminal" evidence="8">
    <location>
        <begin position="252"/>
        <end position="425"/>
    </location>
</feature>
<dbReference type="EMBL" id="LUCM01001260">
    <property type="protein sequence ID" value="KAA0199193.1"/>
    <property type="molecule type" value="Genomic_DNA"/>
</dbReference>
<dbReference type="InterPro" id="IPR016527">
    <property type="entry name" value="ORC4"/>
</dbReference>
<comment type="caution">
    <text evidence="9">The sequence shown here is derived from an EMBL/GenBank/DDBJ whole genome shotgun (WGS) entry which is preliminary data.</text>
</comment>
<evidence type="ECO:0000256" key="2">
    <source>
        <dbReference type="ARBA" id="ARBA00005334"/>
    </source>
</evidence>
<reference evidence="9" key="1">
    <citation type="submission" date="2019-05" db="EMBL/GenBank/DDBJ databases">
        <title>Annotation for the trematode Fasciolopsis buski.</title>
        <authorList>
            <person name="Choi Y.-J."/>
        </authorList>
    </citation>
    <scope>NUCLEOTIDE SEQUENCE</scope>
    <source>
        <strain evidence="9">HT</strain>
        <tissue evidence="9">Whole worm</tissue>
    </source>
</reference>
<evidence type="ECO:0000256" key="1">
    <source>
        <dbReference type="ARBA" id="ARBA00004123"/>
    </source>
</evidence>
<name>A0A8E0VNK1_9TREM</name>
<gene>
    <name evidence="9" type="ORF">FBUS_05183</name>
</gene>
<evidence type="ECO:0000256" key="6">
    <source>
        <dbReference type="ARBA" id="ARBA00023242"/>
    </source>
</evidence>
<dbReference type="GO" id="GO:0003688">
    <property type="term" value="F:DNA replication origin binding"/>
    <property type="evidence" value="ECO:0007669"/>
    <property type="project" value="TreeGrafter"/>
</dbReference>
<accession>A0A8E0VNK1</accession>
<protein>
    <recommendedName>
        <fullName evidence="3 7">Origin recognition complex subunit 4</fullName>
    </recommendedName>
</protein>
<dbReference type="InterPro" id="IPR027417">
    <property type="entry name" value="P-loop_NTPase"/>
</dbReference>
<dbReference type="Proteomes" id="UP000728185">
    <property type="component" value="Unassembled WGS sequence"/>
</dbReference>
<dbReference type="SUPFAM" id="SSF52540">
    <property type="entry name" value="P-loop containing nucleoside triphosphate hydrolases"/>
    <property type="match status" value="1"/>
</dbReference>
<comment type="function">
    <text evidence="7">Component of the origin recognition complex (ORC) that binds origins of replication.</text>
</comment>
<sequence length="486" mass="55035">MDCVFKTLRRRLFCSRHSVVLLEAERERLKQTIRSLVIHGENNSLLIIGRRGAGKRSLLSQAIREVTADPVVQKNLLKVELNGKCFFCSTFGHLGMIHTDDRRALQAMARQLHREALLSDSFDESSDGNSTSLPFSQQLQWFLEGLRSGEEASMSLLIILYEFDLFALHRNQILLYNLFDCCQCTDTPICVIGVTCRLDIMELLEKRVKSRFSHRQIHLISAAAPLDHLSSYGDDEKSENAKSPAFSNFCHVCKHLLTITVDEIVSDQRHNPTASGRREIESAVKLWNQHVAELLSDEIVVDSLRQAWSVSVSLRRLVNLLVPIVARLGRDKTRIEPVEFIDSLCALRQDAKVNSLSGLCVLELLLIATLVKLQNLNDSRPVNFEVLYGDYAKFCRTQCPSYLYEKPVVFKALDNLIESELVVSGKEALNVSTPITSGRTSNIAVIQMPNYKPLFTFVSMETLSACLDAYPNCPVELRFWIHSRTY</sequence>
<dbReference type="GO" id="GO:0005664">
    <property type="term" value="C:nuclear origin of replication recognition complex"/>
    <property type="evidence" value="ECO:0007669"/>
    <property type="project" value="TreeGrafter"/>
</dbReference>
<dbReference type="PIRSF" id="PIRSF007858">
    <property type="entry name" value="ORC4"/>
    <property type="match status" value="1"/>
</dbReference>
<evidence type="ECO:0000256" key="7">
    <source>
        <dbReference type="PIRNR" id="PIRNR007858"/>
    </source>
</evidence>
<keyword evidence="10" id="KW-1185">Reference proteome</keyword>
<evidence type="ECO:0000256" key="3">
    <source>
        <dbReference type="ARBA" id="ARBA00019083"/>
    </source>
</evidence>
<dbReference type="AlphaFoldDB" id="A0A8E0VNK1"/>
<comment type="subcellular location">
    <subcellularLocation>
        <location evidence="1 7">Nucleus</location>
    </subcellularLocation>
</comment>
<keyword evidence="6 7" id="KW-0539">Nucleus</keyword>